<name>A0ABY5INQ0_9FLAO</name>
<evidence type="ECO:0008006" key="3">
    <source>
        <dbReference type="Google" id="ProtNLM"/>
    </source>
</evidence>
<dbReference type="Proteomes" id="UP001059844">
    <property type="component" value="Chromosome"/>
</dbReference>
<evidence type="ECO:0000313" key="1">
    <source>
        <dbReference type="EMBL" id="UUC44475.1"/>
    </source>
</evidence>
<evidence type="ECO:0000313" key="2">
    <source>
        <dbReference type="Proteomes" id="UP001059844"/>
    </source>
</evidence>
<dbReference type="EMBL" id="CP101751">
    <property type="protein sequence ID" value="UUC44475.1"/>
    <property type="molecule type" value="Genomic_DNA"/>
</dbReference>
<organism evidence="1 2">
    <name type="scientific">Flavobacterium cerinum</name>
    <dbReference type="NCBI Taxonomy" id="2502784"/>
    <lineage>
        <taxon>Bacteria</taxon>
        <taxon>Pseudomonadati</taxon>
        <taxon>Bacteroidota</taxon>
        <taxon>Flavobacteriia</taxon>
        <taxon>Flavobacteriales</taxon>
        <taxon>Flavobacteriaceae</taxon>
        <taxon>Flavobacterium</taxon>
    </lineage>
</organism>
<protein>
    <recommendedName>
        <fullName evidence="3">SMI1/KNR4 family protein</fullName>
    </recommendedName>
</protein>
<reference evidence="1" key="1">
    <citation type="submission" date="2022-07" db="EMBL/GenBank/DDBJ databases">
        <title>Isolation, identification, and degradation of a PFOSA degrading strain from sewage treatment plant.</title>
        <authorList>
            <person name="Zhang L."/>
            <person name="Huo Y."/>
        </authorList>
    </citation>
    <scope>NUCLEOTIDE SEQUENCE</scope>
    <source>
        <strain evidence="1">C1</strain>
    </source>
</reference>
<dbReference type="RefSeq" id="WP_256550151.1">
    <property type="nucleotide sequence ID" value="NZ_CP101751.1"/>
</dbReference>
<accession>A0ABY5INQ0</accession>
<proteinExistence type="predicted"/>
<sequence>MNSDLLDQIAYLKDCKGIQGSKFENLGQRVYDKIKNIIQDPNLFITHLYIPKGSEENAQMLAAQYKQLFNKEIDPELASFYQCFDGFEFRYINPSQVWEEYDKDEIVDWDQFDVDPENLSYADMIKNEEYEDEVRDEFHAMIGLDFEEPAFNNRMSDSDKVKEFVFYGESAIEFPDSGIRTLIPPAVHLFAEGNKVKHQPDSINVFYFDYFDFWSQTVLGKKENTIAIYAGTDYSASIDNWEFNDAASFLQKRLIK</sequence>
<keyword evidence="2" id="KW-1185">Reference proteome</keyword>
<gene>
    <name evidence="1" type="ORF">NOX80_12635</name>
</gene>